<dbReference type="InterPro" id="IPR035985">
    <property type="entry name" value="Ubiquitin-activating_enz"/>
</dbReference>
<dbReference type="GO" id="GO:0008641">
    <property type="term" value="F:ubiquitin-like modifier activating enzyme activity"/>
    <property type="evidence" value="ECO:0007669"/>
    <property type="project" value="InterPro"/>
</dbReference>
<dbReference type="GO" id="GO:0004792">
    <property type="term" value="F:thiosulfate-cyanide sulfurtransferase activity"/>
    <property type="evidence" value="ECO:0007669"/>
    <property type="project" value="TreeGrafter"/>
</dbReference>
<comment type="caution">
    <text evidence="3">The sequence shown here is derived from an EMBL/GenBank/DDBJ whole genome shotgun (WGS) entry which is preliminary data.</text>
</comment>
<protein>
    <submittedName>
        <fullName evidence="3">ThiF family adenylyltransferase</fullName>
    </submittedName>
</protein>
<sequence length="340" mass="38092">MNQNRYSRQILFSSIGTEGQREIRTKHVLIIGVGALGSSIAEMLCRSGIGNLTIIDRDYVEKSNLQRQQLYTEQDAKERIPKAAAAERRLMEINRECSIKSIVGEATVELLEQLAKSVDIIMDATDNMEIRMIVNDIAVKHEIPWIYGACVGSSGMSYTIVPGETPCLHCLIKSMPMTGMTCDTVGIIAPTVQLVVSHQVTEALKILVGDKASLRGTFLTFDLWKNEHHNIKVNRVKRVDCPTCGENPTYPFLKKENQTKTAVLCGRETVQIRPSNPKDIPFQQLAESLQKKGYTVRQNQFLLSVQLEANRVVLFKDGRALIHETNDVVYAKTLYDQLLG</sequence>
<keyword evidence="3" id="KW-0808">Transferase</keyword>
<dbReference type="Gene3D" id="3.40.50.720">
    <property type="entry name" value="NAD(P)-binding Rossmann-like Domain"/>
    <property type="match status" value="1"/>
</dbReference>
<dbReference type="FunFam" id="3.40.50.720:FF:000080">
    <property type="entry name" value="Thiazole biosynthesis adenylyltransferase ThiF"/>
    <property type="match status" value="1"/>
</dbReference>
<dbReference type="GO" id="GO:0016779">
    <property type="term" value="F:nucleotidyltransferase activity"/>
    <property type="evidence" value="ECO:0007669"/>
    <property type="project" value="UniProtKB-KW"/>
</dbReference>
<keyword evidence="3" id="KW-0548">Nucleotidyltransferase</keyword>
<feature type="domain" description="THIF-type NAD/FAD binding fold" evidence="2">
    <location>
        <begin position="6"/>
        <end position="242"/>
    </location>
</feature>
<dbReference type="SUPFAM" id="SSF69572">
    <property type="entry name" value="Activating enzymes of the ubiquitin-like proteins"/>
    <property type="match status" value="1"/>
</dbReference>
<dbReference type="CDD" id="cd00757">
    <property type="entry name" value="ThiF_MoeB_HesA_family"/>
    <property type="match status" value="1"/>
</dbReference>
<name>A0A941GFB6_NIACI</name>
<reference evidence="3" key="1">
    <citation type="submission" date="2021-04" db="EMBL/GenBank/DDBJ databases">
        <title>Genomic analysis of electroactive and textile dye degrading Bacillus circulans strain: DC10 isolated from constructed wetland-microbial fuel cells treating textile dye wastewaters.</title>
        <authorList>
            <person name="Patel D.U."/>
            <person name="Desai C.R."/>
        </authorList>
    </citation>
    <scope>NUCLEOTIDE SEQUENCE</scope>
    <source>
        <strain evidence="3">DC10</strain>
    </source>
</reference>
<evidence type="ECO:0000313" key="3">
    <source>
        <dbReference type="EMBL" id="MBR8669109.1"/>
    </source>
</evidence>
<dbReference type="RefSeq" id="WP_212117847.1">
    <property type="nucleotide sequence ID" value="NZ_JAGTPX020000004.1"/>
</dbReference>
<gene>
    <name evidence="3" type="ORF">KD144_06090</name>
</gene>
<dbReference type="PANTHER" id="PTHR10953:SF102">
    <property type="entry name" value="ADENYLYLTRANSFERASE AND SULFURTRANSFERASE MOCS3"/>
    <property type="match status" value="1"/>
</dbReference>
<dbReference type="NCBIfam" id="NF009123">
    <property type="entry name" value="PRK12475.1"/>
    <property type="match status" value="1"/>
</dbReference>
<dbReference type="InterPro" id="IPR045886">
    <property type="entry name" value="ThiF/MoeB/HesA"/>
</dbReference>
<dbReference type="GO" id="GO:0008146">
    <property type="term" value="F:sulfotransferase activity"/>
    <property type="evidence" value="ECO:0007669"/>
    <property type="project" value="TreeGrafter"/>
</dbReference>
<dbReference type="InterPro" id="IPR000594">
    <property type="entry name" value="ThiF_NAD_FAD-bd"/>
</dbReference>
<dbReference type="GO" id="GO:0005829">
    <property type="term" value="C:cytosol"/>
    <property type="evidence" value="ECO:0007669"/>
    <property type="project" value="TreeGrafter"/>
</dbReference>
<evidence type="ECO:0000256" key="1">
    <source>
        <dbReference type="ARBA" id="ARBA00009919"/>
    </source>
</evidence>
<dbReference type="Pfam" id="PF00899">
    <property type="entry name" value="ThiF"/>
    <property type="match status" value="1"/>
</dbReference>
<dbReference type="EMBL" id="JAGTPX010000004">
    <property type="protein sequence ID" value="MBR8669109.1"/>
    <property type="molecule type" value="Genomic_DNA"/>
</dbReference>
<organism evidence="3">
    <name type="scientific">Niallia circulans</name>
    <name type="common">Bacillus circulans</name>
    <dbReference type="NCBI Taxonomy" id="1397"/>
    <lineage>
        <taxon>Bacteria</taxon>
        <taxon>Bacillati</taxon>
        <taxon>Bacillota</taxon>
        <taxon>Bacilli</taxon>
        <taxon>Bacillales</taxon>
        <taxon>Bacillaceae</taxon>
        <taxon>Niallia</taxon>
    </lineage>
</organism>
<proteinExistence type="inferred from homology"/>
<dbReference type="AlphaFoldDB" id="A0A941GFB6"/>
<dbReference type="PANTHER" id="PTHR10953">
    <property type="entry name" value="UBIQUITIN-ACTIVATING ENZYME E1"/>
    <property type="match status" value="1"/>
</dbReference>
<accession>A0A941GFB6</accession>
<comment type="similarity">
    <text evidence="1">Belongs to the HesA/MoeB/ThiF family.</text>
</comment>
<evidence type="ECO:0000259" key="2">
    <source>
        <dbReference type="Pfam" id="PF00899"/>
    </source>
</evidence>